<gene>
    <name evidence="1" type="ORF">QYE76_062274</name>
</gene>
<evidence type="ECO:0000313" key="2">
    <source>
        <dbReference type="Proteomes" id="UP001231189"/>
    </source>
</evidence>
<proteinExistence type="predicted"/>
<name>A0AAD8S3A4_LOLMU</name>
<accession>A0AAD8S3A4</accession>
<sequence>MSSSSDVELVVHKEKLHKPKVQHKVHDVPSVDVGDLSAMPVDDKPVLVGDKPDEANPIVDDDVAACATVPVCVDASIQTDDVCADSVSVHMAQMRVGGVGGERVNGDSGQRHYRARGTAVKFSATPRMHRGKDGRSLPTNERRFRHHLGNSGTCLSYPRDEDTDHLLLRCPQASEVWRFFHRDFDNRDYEDLLDFWLLRCRTYEEATINTAIAWSIWKRRNTLTINDIIEDISVVTRRFLEDIRLWAIRCTTPASSHLLNSWCNGYDPP</sequence>
<dbReference type="AlphaFoldDB" id="A0AAD8S3A4"/>
<dbReference type="Proteomes" id="UP001231189">
    <property type="component" value="Unassembled WGS sequence"/>
</dbReference>
<organism evidence="1 2">
    <name type="scientific">Lolium multiflorum</name>
    <name type="common">Italian ryegrass</name>
    <name type="synonym">Lolium perenne subsp. multiflorum</name>
    <dbReference type="NCBI Taxonomy" id="4521"/>
    <lineage>
        <taxon>Eukaryota</taxon>
        <taxon>Viridiplantae</taxon>
        <taxon>Streptophyta</taxon>
        <taxon>Embryophyta</taxon>
        <taxon>Tracheophyta</taxon>
        <taxon>Spermatophyta</taxon>
        <taxon>Magnoliopsida</taxon>
        <taxon>Liliopsida</taxon>
        <taxon>Poales</taxon>
        <taxon>Poaceae</taxon>
        <taxon>BOP clade</taxon>
        <taxon>Pooideae</taxon>
        <taxon>Poodae</taxon>
        <taxon>Poeae</taxon>
        <taxon>Poeae Chloroplast Group 2 (Poeae type)</taxon>
        <taxon>Loliodinae</taxon>
        <taxon>Loliinae</taxon>
        <taxon>Lolium</taxon>
    </lineage>
</organism>
<comment type="caution">
    <text evidence="1">The sequence shown here is derived from an EMBL/GenBank/DDBJ whole genome shotgun (WGS) entry which is preliminary data.</text>
</comment>
<evidence type="ECO:0008006" key="3">
    <source>
        <dbReference type="Google" id="ProtNLM"/>
    </source>
</evidence>
<dbReference type="EMBL" id="JAUUTY010000004">
    <property type="protein sequence ID" value="KAK1644469.1"/>
    <property type="molecule type" value="Genomic_DNA"/>
</dbReference>
<protein>
    <recommendedName>
        <fullName evidence="3">Reverse transcriptase zinc-binding domain-containing protein</fullName>
    </recommendedName>
</protein>
<keyword evidence="2" id="KW-1185">Reference proteome</keyword>
<evidence type="ECO:0000313" key="1">
    <source>
        <dbReference type="EMBL" id="KAK1644469.1"/>
    </source>
</evidence>
<reference evidence="1" key="1">
    <citation type="submission" date="2023-07" db="EMBL/GenBank/DDBJ databases">
        <title>A chromosome-level genome assembly of Lolium multiflorum.</title>
        <authorList>
            <person name="Chen Y."/>
            <person name="Copetti D."/>
            <person name="Kolliker R."/>
            <person name="Studer B."/>
        </authorList>
    </citation>
    <scope>NUCLEOTIDE SEQUENCE</scope>
    <source>
        <strain evidence="1">02402/16</strain>
        <tissue evidence="1">Leaf</tissue>
    </source>
</reference>